<name>A0ABR3UGM6_9PLEO</name>
<evidence type="ECO:0000313" key="3">
    <source>
        <dbReference type="Proteomes" id="UP001578633"/>
    </source>
</evidence>
<proteinExistence type="predicted"/>
<keyword evidence="3" id="KW-1185">Reference proteome</keyword>
<comment type="caution">
    <text evidence="2">The sequence shown here is derived from an EMBL/GenBank/DDBJ whole genome shotgun (WGS) entry which is preliminary data.</text>
</comment>
<dbReference type="GeneID" id="96087278"/>
<evidence type="ECO:0000313" key="2">
    <source>
        <dbReference type="EMBL" id="KAL1795140.1"/>
    </source>
</evidence>
<sequence length="101" mass="10955">MQLAEMLSDLVSLRVCDPAAALALVSARSVDPTSTSSHDNAANANTATDDEQDPDLKRAKDLLKLHYEVKEAHKRGELGRGLEEARNMVRKAVGEGRGGWK</sequence>
<protein>
    <submittedName>
        <fullName evidence="2">Uncharacterized protein</fullName>
    </submittedName>
</protein>
<evidence type="ECO:0000256" key="1">
    <source>
        <dbReference type="SAM" id="MobiDB-lite"/>
    </source>
</evidence>
<gene>
    <name evidence="2" type="ORF">ACET3X_006956</name>
</gene>
<dbReference type="EMBL" id="JBHGVX010000006">
    <property type="protein sequence ID" value="KAL1795140.1"/>
    <property type="molecule type" value="Genomic_DNA"/>
</dbReference>
<reference evidence="2 3" key="1">
    <citation type="submission" date="2024-09" db="EMBL/GenBank/DDBJ databases">
        <title>T2T genomes of carrot and Alternaria dauci and their utility for understanding host-pathogen interaction during carrot leaf blight disease.</title>
        <authorList>
            <person name="Liu W."/>
            <person name="Xu S."/>
            <person name="Ou C."/>
            <person name="Liu X."/>
            <person name="Zhuang F."/>
            <person name="Deng X.W."/>
        </authorList>
    </citation>
    <scope>NUCLEOTIDE SEQUENCE [LARGE SCALE GENOMIC DNA]</scope>
    <source>
        <strain evidence="2 3">A2016</strain>
    </source>
</reference>
<organism evidence="2 3">
    <name type="scientific">Alternaria dauci</name>
    <dbReference type="NCBI Taxonomy" id="48095"/>
    <lineage>
        <taxon>Eukaryota</taxon>
        <taxon>Fungi</taxon>
        <taxon>Dikarya</taxon>
        <taxon>Ascomycota</taxon>
        <taxon>Pezizomycotina</taxon>
        <taxon>Dothideomycetes</taxon>
        <taxon>Pleosporomycetidae</taxon>
        <taxon>Pleosporales</taxon>
        <taxon>Pleosporineae</taxon>
        <taxon>Pleosporaceae</taxon>
        <taxon>Alternaria</taxon>
        <taxon>Alternaria sect. Porri</taxon>
    </lineage>
</organism>
<feature type="region of interest" description="Disordered" evidence="1">
    <location>
        <begin position="27"/>
        <end position="59"/>
    </location>
</feature>
<dbReference type="Proteomes" id="UP001578633">
    <property type="component" value="Chromosome 6"/>
</dbReference>
<dbReference type="RefSeq" id="XP_069305724.1">
    <property type="nucleotide sequence ID" value="XM_069453142.1"/>
</dbReference>
<feature type="compositionally biased region" description="Low complexity" evidence="1">
    <location>
        <begin position="27"/>
        <end position="47"/>
    </location>
</feature>
<accession>A0ABR3UGM6</accession>